<gene>
    <name evidence="6 8" type="primary">lptC</name>
    <name evidence="8" type="ORF">L2764_14400</name>
</gene>
<dbReference type="Pfam" id="PF06835">
    <property type="entry name" value="LptC"/>
    <property type="match status" value="1"/>
</dbReference>
<evidence type="ECO:0000256" key="5">
    <source>
        <dbReference type="ARBA" id="ARBA00023136"/>
    </source>
</evidence>
<evidence type="ECO:0000256" key="6">
    <source>
        <dbReference type="HAMAP-Rule" id="MF_01915"/>
    </source>
</evidence>
<sequence>MSRVSIAIVLLFGTAIILYWQVQSKKDNQALNVDASQRPNYIVEDLSGVEYNKLGLINSRVSAKNMEHFDATNMTYFTQPVYWIYPDNRQGKWRLRADRGTLNKVTGIVTLEDNVIIDSLSPEQPLRTVKTDFLELNLNTKIMTSNKRIYITGVDFTIEGKGLYADLNAQTVKLTSQVEGTYETK</sequence>
<dbReference type="PANTHER" id="PTHR37481:SF1">
    <property type="entry name" value="LIPOPOLYSACCHARIDE EXPORT SYSTEM PROTEIN LPTC"/>
    <property type="match status" value="1"/>
</dbReference>
<comment type="subcellular location">
    <subcellularLocation>
        <location evidence="6">Cell inner membrane</location>
        <topology evidence="6">Single-pass membrane protein</topology>
    </subcellularLocation>
</comment>
<comment type="similarity">
    <text evidence="6 7">Belongs to the LptC family.</text>
</comment>
<dbReference type="InterPro" id="IPR026265">
    <property type="entry name" value="LptC"/>
</dbReference>
<comment type="subunit">
    <text evidence="6">Component of the lipopolysaccharide transport and assembly complex. Interacts with LptA and the LptBFG transporter complex.</text>
</comment>
<keyword evidence="9" id="KW-1185">Reference proteome</keyword>
<reference evidence="8 9" key="1">
    <citation type="submission" date="2022-01" db="EMBL/GenBank/DDBJ databases">
        <title>Whole genome-based taxonomy of the Shewanellaceae.</title>
        <authorList>
            <person name="Martin-Rodriguez A.J."/>
        </authorList>
    </citation>
    <scope>NUCLEOTIDE SEQUENCE [LARGE SCALE GENOMIC DNA]</scope>
    <source>
        <strain evidence="8 9">DSM 17177</strain>
    </source>
</reference>
<organism evidence="8 9">
    <name type="scientific">Shewanella surugensis</name>
    <dbReference type="NCBI Taxonomy" id="212020"/>
    <lineage>
        <taxon>Bacteria</taxon>
        <taxon>Pseudomonadati</taxon>
        <taxon>Pseudomonadota</taxon>
        <taxon>Gammaproteobacteria</taxon>
        <taxon>Alteromonadales</taxon>
        <taxon>Shewanellaceae</taxon>
        <taxon>Shewanella</taxon>
    </lineage>
</organism>
<evidence type="ECO:0000313" key="8">
    <source>
        <dbReference type="EMBL" id="MCL1125635.1"/>
    </source>
</evidence>
<keyword evidence="4 6" id="KW-1133">Transmembrane helix</keyword>
<keyword evidence="3 6" id="KW-0812">Transmembrane</keyword>
<name>A0ABT0LE79_9GAMM</name>
<dbReference type="HAMAP" id="MF_01915">
    <property type="entry name" value="LPS_assembly_LptC"/>
    <property type="match status" value="1"/>
</dbReference>
<evidence type="ECO:0000256" key="7">
    <source>
        <dbReference type="PIRNR" id="PIRNR028513"/>
    </source>
</evidence>
<dbReference type="PIRSF" id="PIRSF028513">
    <property type="entry name" value="LptC"/>
    <property type="match status" value="1"/>
</dbReference>
<dbReference type="Proteomes" id="UP001203423">
    <property type="component" value="Unassembled WGS sequence"/>
</dbReference>
<dbReference type="EMBL" id="JAKIKS010000055">
    <property type="protein sequence ID" value="MCL1125635.1"/>
    <property type="molecule type" value="Genomic_DNA"/>
</dbReference>
<keyword evidence="2 6" id="KW-0997">Cell inner membrane</keyword>
<evidence type="ECO:0000313" key="9">
    <source>
        <dbReference type="Proteomes" id="UP001203423"/>
    </source>
</evidence>
<evidence type="ECO:0000256" key="3">
    <source>
        <dbReference type="ARBA" id="ARBA00022692"/>
    </source>
</evidence>
<comment type="function">
    <text evidence="6">Involved in the assembly of lipopolysaccharide (LPS). Required for the translocation of LPS from the inner membrane to the outer membrane. Facilitates the transfer of LPS from the inner membrane to the periplasmic protein LptA. Could be a docking site for LptA.</text>
</comment>
<keyword evidence="1 6" id="KW-1003">Cell membrane</keyword>
<keyword evidence="5 6" id="KW-0472">Membrane</keyword>
<proteinExistence type="inferred from homology"/>
<accession>A0ABT0LE79</accession>
<dbReference type="InterPro" id="IPR010664">
    <property type="entry name" value="LipoPS_assembly_LptC-rel"/>
</dbReference>
<comment type="function">
    <text evidence="7">Required for the translocation of lipopolysaccharide (LPS) from the inner membrane to the outer membrane.</text>
</comment>
<dbReference type="PANTHER" id="PTHR37481">
    <property type="entry name" value="LIPOPOLYSACCHARIDE EXPORT SYSTEM PROTEIN LPTC"/>
    <property type="match status" value="1"/>
</dbReference>
<dbReference type="NCBIfam" id="TIGR04409">
    <property type="entry name" value="LptC_YrbK"/>
    <property type="match status" value="1"/>
</dbReference>
<comment type="caution">
    <text evidence="8">The sequence shown here is derived from an EMBL/GenBank/DDBJ whole genome shotgun (WGS) entry which is preliminary data.</text>
</comment>
<dbReference type="Gene3D" id="2.60.450.10">
    <property type="entry name" value="Lipopolysaccharide (LPS) transport protein A like domain"/>
    <property type="match status" value="1"/>
</dbReference>
<dbReference type="InterPro" id="IPR052363">
    <property type="entry name" value="LPS_export_LptC"/>
</dbReference>
<evidence type="ECO:0000256" key="2">
    <source>
        <dbReference type="ARBA" id="ARBA00022519"/>
    </source>
</evidence>
<dbReference type="RefSeq" id="WP_248940945.1">
    <property type="nucleotide sequence ID" value="NZ_JAKIKS010000055.1"/>
</dbReference>
<evidence type="ECO:0000256" key="1">
    <source>
        <dbReference type="ARBA" id="ARBA00022475"/>
    </source>
</evidence>
<protein>
    <recommendedName>
        <fullName evidence="6 7">Lipopolysaccharide export system protein LptC</fullName>
    </recommendedName>
</protein>
<evidence type="ECO:0000256" key="4">
    <source>
        <dbReference type="ARBA" id="ARBA00022989"/>
    </source>
</evidence>